<evidence type="ECO:0000256" key="3">
    <source>
        <dbReference type="ARBA" id="ARBA00022840"/>
    </source>
</evidence>
<reference evidence="5 7" key="1">
    <citation type="submission" date="2019-03" db="EMBL/GenBank/DDBJ databases">
        <authorList>
            <person name="Kox A.R. M."/>
        </authorList>
    </citation>
    <scope>NUCLEOTIDE SEQUENCE [LARGE SCALE GENOMIC DNA]</scope>
    <source>
        <strain evidence="5">MTUNDRAET4 annotated genome</strain>
    </source>
</reference>
<dbReference type="FunFam" id="3.40.50.300:FF:000421">
    <property type="entry name" value="Branched-chain amino acid ABC transporter ATP-binding protein"/>
    <property type="match status" value="1"/>
</dbReference>
<evidence type="ECO:0000256" key="2">
    <source>
        <dbReference type="ARBA" id="ARBA00022741"/>
    </source>
</evidence>
<dbReference type="EMBL" id="LR536450">
    <property type="protein sequence ID" value="VFU09728.1"/>
    <property type="molecule type" value="Genomic_DNA"/>
</dbReference>
<dbReference type="InterPro" id="IPR017781">
    <property type="entry name" value="ABC_transptr_urea_ATP-bd_UrtD"/>
</dbReference>
<proteinExistence type="predicted"/>
<dbReference type="AlphaFoldDB" id="A0A4U8Z321"/>
<keyword evidence="1" id="KW-0813">Transport</keyword>
<dbReference type="RefSeq" id="WP_134490186.1">
    <property type="nucleotide sequence ID" value="NZ_CABFMQ020000068.1"/>
</dbReference>
<name>A0A4U8Z321_METTU</name>
<organism evidence="5 7">
    <name type="scientific">Methylocella tundrae</name>
    <dbReference type="NCBI Taxonomy" id="227605"/>
    <lineage>
        <taxon>Bacteria</taxon>
        <taxon>Pseudomonadati</taxon>
        <taxon>Pseudomonadota</taxon>
        <taxon>Alphaproteobacteria</taxon>
        <taxon>Hyphomicrobiales</taxon>
        <taxon>Beijerinckiaceae</taxon>
        <taxon>Methylocella</taxon>
    </lineage>
</organism>
<keyword evidence="2" id="KW-0547">Nucleotide-binding</keyword>
<dbReference type="CDD" id="cd03219">
    <property type="entry name" value="ABC_Mj1267_LivG_branched"/>
    <property type="match status" value="1"/>
</dbReference>
<dbReference type="GO" id="GO:0005524">
    <property type="term" value="F:ATP binding"/>
    <property type="evidence" value="ECO:0007669"/>
    <property type="project" value="UniProtKB-KW"/>
</dbReference>
<evidence type="ECO:0000313" key="5">
    <source>
        <dbReference type="EMBL" id="VFU09728.1"/>
    </source>
</evidence>
<keyword evidence="3" id="KW-0067">ATP-binding</keyword>
<evidence type="ECO:0000313" key="7">
    <source>
        <dbReference type="Proteomes" id="UP000294360"/>
    </source>
</evidence>
<dbReference type="PANTHER" id="PTHR45772">
    <property type="entry name" value="CONSERVED COMPONENT OF ABC TRANSPORTER FOR NATURAL AMINO ACIDS-RELATED"/>
    <property type="match status" value="1"/>
</dbReference>
<sequence length="247" mass="27883">MSDTDFLLAVEGLTVSFDGFKAVNDLSFYVDEREIRVIIGPNGAGKTTVLDLICGKTKATSGSIKFRNKELTKLRENQIVEAGVGRKFQTPSIYDDLTVFENLEISYPRGRSVFGALAFRRDDAVRERVQEIAEAIFLSDQLQRRADFLSHGQKQWLEIGMLLIQDPDLLMLDEPVAGMSVSERIKTAELLHRIIKDRSVIVIEHDMKFVEDIAHKVTVLHQGQILAEGPMEKIKTDPRVIEVYLGH</sequence>
<evidence type="ECO:0000313" key="8">
    <source>
        <dbReference type="Proteomes" id="UP000485880"/>
    </source>
</evidence>
<keyword evidence="8" id="KW-1185">Reference proteome</keyword>
<dbReference type="InterPro" id="IPR003439">
    <property type="entry name" value="ABC_transporter-like_ATP-bd"/>
</dbReference>
<dbReference type="Gene3D" id="3.40.50.300">
    <property type="entry name" value="P-loop containing nucleotide triphosphate hydrolases"/>
    <property type="match status" value="1"/>
</dbReference>
<dbReference type="GO" id="GO:0016887">
    <property type="term" value="F:ATP hydrolysis activity"/>
    <property type="evidence" value="ECO:0007669"/>
    <property type="project" value="InterPro"/>
</dbReference>
<dbReference type="InterPro" id="IPR051120">
    <property type="entry name" value="ABC_AA/LPS_Transport"/>
</dbReference>
<dbReference type="InterPro" id="IPR032823">
    <property type="entry name" value="BCA_ABC_TP_C"/>
</dbReference>
<dbReference type="PROSITE" id="PS50893">
    <property type="entry name" value="ABC_TRANSPORTER_2"/>
    <property type="match status" value="1"/>
</dbReference>
<dbReference type="SUPFAM" id="SSF52540">
    <property type="entry name" value="P-loop containing nucleoside triphosphate hydrolases"/>
    <property type="match status" value="1"/>
</dbReference>
<dbReference type="EMBL" id="CABFMQ020000068">
    <property type="protein sequence ID" value="VTZ49461.1"/>
    <property type="molecule type" value="Genomic_DNA"/>
</dbReference>
<dbReference type="Proteomes" id="UP000485880">
    <property type="component" value="Unassembled WGS sequence"/>
</dbReference>
<dbReference type="Proteomes" id="UP000294360">
    <property type="component" value="Chromosome"/>
</dbReference>
<protein>
    <submittedName>
        <fullName evidence="5">ABC transporter related</fullName>
    </submittedName>
</protein>
<evidence type="ECO:0000259" key="4">
    <source>
        <dbReference type="PROSITE" id="PS50893"/>
    </source>
</evidence>
<dbReference type="GO" id="GO:0005886">
    <property type="term" value="C:plasma membrane"/>
    <property type="evidence" value="ECO:0007669"/>
    <property type="project" value="TreeGrafter"/>
</dbReference>
<dbReference type="Pfam" id="PF12399">
    <property type="entry name" value="BCA_ABC_TP_C"/>
    <property type="match status" value="1"/>
</dbReference>
<dbReference type="Pfam" id="PF00005">
    <property type="entry name" value="ABC_tran"/>
    <property type="match status" value="1"/>
</dbReference>
<feature type="domain" description="ABC transporter" evidence="4">
    <location>
        <begin position="8"/>
        <end position="247"/>
    </location>
</feature>
<evidence type="ECO:0000313" key="6">
    <source>
        <dbReference type="EMBL" id="VTZ49461.1"/>
    </source>
</evidence>
<dbReference type="KEGG" id="mtun:MTUNDRAET4_2841"/>
<dbReference type="InterPro" id="IPR027417">
    <property type="entry name" value="P-loop_NTPase"/>
</dbReference>
<dbReference type="NCBIfam" id="TIGR03411">
    <property type="entry name" value="urea_trans_UrtD"/>
    <property type="match status" value="1"/>
</dbReference>
<dbReference type="PANTHER" id="PTHR45772:SF8">
    <property type="entry name" value="HIGH-AFFINITY BRANCHED-CHAIN AMINO ACID TRANSPORT ATP-BINDING PROTEIN"/>
    <property type="match status" value="1"/>
</dbReference>
<evidence type="ECO:0000256" key="1">
    <source>
        <dbReference type="ARBA" id="ARBA00022448"/>
    </source>
</evidence>
<dbReference type="OrthoDB" id="9780942at2"/>
<accession>A0A4U8Z321</accession>
<reference evidence="6 8" key="2">
    <citation type="submission" date="2019-05" db="EMBL/GenBank/DDBJ databases">
        <authorList>
            <person name="Farhan Ul Haque M."/>
        </authorList>
    </citation>
    <scope>NUCLEOTIDE SEQUENCE [LARGE SCALE GENOMIC DNA]</scope>
    <source>
        <strain evidence="6">2</strain>
    </source>
</reference>
<gene>
    <name evidence="6" type="ORF">MPC4_160111</name>
    <name evidence="5" type="ORF">MTUNDRAET4_2841</name>
</gene>